<dbReference type="Proteomes" id="UP000503462">
    <property type="component" value="Chromosome 1"/>
</dbReference>
<dbReference type="EMBL" id="CP051139">
    <property type="protein sequence ID" value="QIW95525.1"/>
    <property type="molecule type" value="Genomic_DNA"/>
</dbReference>
<dbReference type="PANTHER" id="PTHR40370">
    <property type="entry name" value="EXPRESSED PROTEIN"/>
    <property type="match status" value="1"/>
</dbReference>
<feature type="domain" description="DUF3074" evidence="1">
    <location>
        <begin position="116"/>
        <end position="295"/>
    </location>
</feature>
<organism evidence="2 3">
    <name type="scientific">Peltaster fructicola</name>
    <dbReference type="NCBI Taxonomy" id="286661"/>
    <lineage>
        <taxon>Eukaryota</taxon>
        <taxon>Fungi</taxon>
        <taxon>Dikarya</taxon>
        <taxon>Ascomycota</taxon>
        <taxon>Pezizomycotina</taxon>
        <taxon>Dothideomycetes</taxon>
        <taxon>Dothideomycetes incertae sedis</taxon>
        <taxon>Peltaster</taxon>
    </lineage>
</organism>
<sequence length="304" mass="33579">MTSSQTWAAARPTTNDPELGPFLRLHPLQPSQLPAHTDLVITDGSTRPRLAEFVKAVLDEAITFATSVLPNKFHVKSENKSASPASASVQLLAHEVDSVLPAAQGATSGKPLVENWFARISKHENAAKDGTATWEEFDAGLRQDHSQHEMDYTPEVKDAHLVVDYRAELASLQDSFGEWQDVHAEIREMLHQLPMPLEKRVFSVLVVSAKKAGEFIDVQLPLDLSGVSKAKYVDAPSITEGIYVSIEYGKLIDDGARVEWRMATASDAKGNLPMWAQKLGVPGAVVKDVGLFMDWRMRERNNRS</sequence>
<dbReference type="PANTHER" id="PTHR40370:SF1">
    <property type="entry name" value="DUF3074 DOMAIN-CONTAINING PROTEIN"/>
    <property type="match status" value="1"/>
</dbReference>
<evidence type="ECO:0000313" key="2">
    <source>
        <dbReference type="EMBL" id="QIW95525.1"/>
    </source>
</evidence>
<dbReference type="AlphaFoldDB" id="A0A6H0XLE4"/>
<dbReference type="InterPro" id="IPR024500">
    <property type="entry name" value="DUF3074"/>
</dbReference>
<gene>
    <name evidence="2" type="ORF">AMS68_001043</name>
</gene>
<protein>
    <recommendedName>
        <fullName evidence="1">DUF3074 domain-containing protein</fullName>
    </recommendedName>
</protein>
<dbReference type="Pfam" id="PF11274">
    <property type="entry name" value="DUF3074"/>
    <property type="match status" value="1"/>
</dbReference>
<dbReference type="OrthoDB" id="6423603at2759"/>
<reference evidence="2 3" key="1">
    <citation type="journal article" date="2016" name="Sci. Rep.">
        <title>Peltaster fructicola genome reveals evolution from an invasive phytopathogen to an ectophytic parasite.</title>
        <authorList>
            <person name="Xu C."/>
            <person name="Chen H."/>
            <person name="Gleason M.L."/>
            <person name="Xu J.R."/>
            <person name="Liu H."/>
            <person name="Zhang R."/>
            <person name="Sun G."/>
        </authorList>
    </citation>
    <scope>NUCLEOTIDE SEQUENCE [LARGE SCALE GENOMIC DNA]</scope>
    <source>
        <strain evidence="2 3">LNHT1506</strain>
    </source>
</reference>
<name>A0A6H0XLE4_9PEZI</name>
<keyword evidence="3" id="KW-1185">Reference proteome</keyword>
<accession>A0A6H0XLE4</accession>
<evidence type="ECO:0000313" key="3">
    <source>
        <dbReference type="Proteomes" id="UP000503462"/>
    </source>
</evidence>
<evidence type="ECO:0000259" key="1">
    <source>
        <dbReference type="Pfam" id="PF11274"/>
    </source>
</evidence>
<proteinExistence type="predicted"/>